<dbReference type="OrthoDB" id="10059102at2759"/>
<sequence>MELDYTRVRFKFLAFTFVVISFGVQIVQFVDAQRSSKPRAIDGIIYPFFAVVASDGQATCCAVLYTTSRLVTACHCLLKNPSAPFGPPHELQHPEKIKVVIGCDPPLLHVRYGKLIKVHPKCQSNTTAMVYDYGVVEVSEPFEFCDGQDGARDIFAEQGAMIRAIHNPGTIHCKELDFDSASSYFVVRKGLYFIKSCEFDVNKHGLDFIESIQICANRTSSVVCGQPDHGTLLICQDVTNRQVLLGMSSGRNRLYCGGDLPRIYARMDAAVEWLRDAFRPDPKTNPDPEPTRNETTEATSESHTTNTGLPTIHSPTETSPYRIPTFILFVDAQQTLELGSLGEKVYPFFAVVKSDGHQSTCCAVLYTTSRLVTACHCLLKKPSASFGPPHELQQPENIKVLVGCHPPLLQVRYGRLIRVHPRCQSNTTAMIYDFGMIEVSEPFELLCDGQKAPRDIFAEQGAMTQAIQNPGTTHCEELDYDSAPTHIVVVRKGLSFIKSCELDLNKHGLNFKESIQVCANRNSSVVCGQVDHGTLLICQDVTNRQVLLGISSGRNHPYCGGDVPGIYARMDAAVEWLRDVVPPDPTTSPVPQPTGDETTEATSELHTTDTVATTELHTTDNEATTNLHPTDTGSPTSETPTETSPYRIPTFILVPRSSSPKPNHFVDAQQTLELGSLGGKVYPFFAVVKSGGHRSTCCAVLYTTSRLVTACHCLLKNPSAPFGPPHELQQPEKIKVLVGCHPPLLQVRYGSFIMVHPQCQSNTTAMVYDFGMIEVSEPFELLCDGQKAPRDIFAEQGAMTQAIHNPGTTHCEELDYDSAPTYIVVVRKGLSFIKSCEFDLNKHGLNFKESIQVCANQNSSVVCGQPDHGTLLICEDVTNRQVLLGMSSGRNHPYCGGDVPGIYARMDAAVEWLRDMVPPDPTTRPGPQPTGNETTEATSELSTTDTGSPTSQTPTETSPYRIPTFILVPRSSSPKPTLFFRLSC</sequence>
<dbReference type="PROSITE" id="PS50240">
    <property type="entry name" value="TRYPSIN_DOM"/>
    <property type="match status" value="3"/>
</dbReference>
<proteinExistence type="inferred from homology"/>
<feature type="compositionally biased region" description="Pro residues" evidence="3">
    <location>
        <begin position="582"/>
        <end position="592"/>
    </location>
</feature>
<dbReference type="Gene3D" id="2.40.10.10">
    <property type="entry name" value="Trypsin-like serine proteases"/>
    <property type="match status" value="4"/>
</dbReference>
<evidence type="ECO:0000313" key="7">
    <source>
        <dbReference type="Proteomes" id="UP000466442"/>
    </source>
</evidence>
<evidence type="ECO:0000256" key="1">
    <source>
        <dbReference type="ARBA" id="ARBA00023157"/>
    </source>
</evidence>
<name>A0A8S9WXP9_APOLU</name>
<comment type="similarity">
    <text evidence="2">Belongs to the peptidase S1 family. CLIP subfamily.</text>
</comment>
<feature type="compositionally biased region" description="Low complexity" evidence="3">
    <location>
        <begin position="296"/>
        <end position="307"/>
    </location>
</feature>
<dbReference type="InterPro" id="IPR009003">
    <property type="entry name" value="Peptidase_S1_PA"/>
</dbReference>
<comment type="caution">
    <text evidence="6">The sequence shown here is derived from an EMBL/GenBank/DDBJ whole genome shotgun (WGS) entry which is preliminary data.</text>
</comment>
<dbReference type="SUPFAM" id="SSF50494">
    <property type="entry name" value="Trypsin-like serine proteases"/>
    <property type="match status" value="3"/>
</dbReference>
<evidence type="ECO:0000256" key="3">
    <source>
        <dbReference type="SAM" id="MobiDB-lite"/>
    </source>
</evidence>
<feature type="compositionally biased region" description="Basic and acidic residues" evidence="3">
    <location>
        <begin position="278"/>
        <end position="295"/>
    </location>
</feature>
<gene>
    <name evidence="6" type="ORF">GE061_005325</name>
</gene>
<dbReference type="SMART" id="SM00020">
    <property type="entry name" value="Tryp_SPc"/>
    <property type="match status" value="1"/>
</dbReference>
<organism evidence="6 7">
    <name type="scientific">Apolygus lucorum</name>
    <name type="common">Small green plant bug</name>
    <name type="synonym">Lygocoris lucorum</name>
    <dbReference type="NCBI Taxonomy" id="248454"/>
    <lineage>
        <taxon>Eukaryota</taxon>
        <taxon>Metazoa</taxon>
        <taxon>Ecdysozoa</taxon>
        <taxon>Arthropoda</taxon>
        <taxon>Hexapoda</taxon>
        <taxon>Insecta</taxon>
        <taxon>Pterygota</taxon>
        <taxon>Neoptera</taxon>
        <taxon>Paraneoptera</taxon>
        <taxon>Hemiptera</taxon>
        <taxon>Heteroptera</taxon>
        <taxon>Panheteroptera</taxon>
        <taxon>Cimicomorpha</taxon>
        <taxon>Miridae</taxon>
        <taxon>Mirini</taxon>
        <taxon>Apolygus</taxon>
    </lineage>
</organism>
<feature type="domain" description="Peptidase S1" evidence="5">
    <location>
        <begin position="20"/>
        <end position="279"/>
    </location>
</feature>
<dbReference type="InterPro" id="IPR043504">
    <property type="entry name" value="Peptidase_S1_PA_chymotrypsin"/>
</dbReference>
<evidence type="ECO:0000313" key="6">
    <source>
        <dbReference type="EMBL" id="KAF6200878.1"/>
    </source>
</evidence>
<keyword evidence="4" id="KW-0472">Membrane</keyword>
<feature type="region of interest" description="Disordered" evidence="3">
    <location>
        <begin position="916"/>
        <end position="962"/>
    </location>
</feature>
<feature type="transmembrane region" description="Helical" evidence="4">
    <location>
        <begin position="12"/>
        <end position="30"/>
    </location>
</feature>
<dbReference type="InterPro" id="IPR051487">
    <property type="entry name" value="Ser/Thr_Proteases_Immune/Dev"/>
</dbReference>
<accession>A0A8S9WXP9</accession>
<feature type="compositionally biased region" description="Low complexity" evidence="3">
    <location>
        <begin position="629"/>
        <end position="645"/>
    </location>
</feature>
<feature type="compositionally biased region" description="Polar residues" evidence="3">
    <location>
        <begin position="600"/>
        <end position="628"/>
    </location>
</feature>
<keyword evidence="1" id="KW-1015">Disulfide bond</keyword>
<feature type="domain" description="Peptidase S1" evidence="5">
    <location>
        <begin position="329"/>
        <end position="582"/>
    </location>
</feature>
<keyword evidence="4" id="KW-1133">Transmembrane helix</keyword>
<dbReference type="InterPro" id="IPR001254">
    <property type="entry name" value="Trypsin_dom"/>
</dbReference>
<evidence type="ECO:0000256" key="2">
    <source>
        <dbReference type="ARBA" id="ARBA00024195"/>
    </source>
</evidence>
<keyword evidence="4" id="KW-0812">Transmembrane</keyword>
<feature type="compositionally biased region" description="Pro residues" evidence="3">
    <location>
        <begin position="918"/>
        <end position="928"/>
    </location>
</feature>
<feature type="domain" description="Peptidase S1" evidence="5">
    <location>
        <begin position="682"/>
        <end position="918"/>
    </location>
</feature>
<keyword evidence="7" id="KW-1185">Reference proteome</keyword>
<dbReference type="AlphaFoldDB" id="A0A8S9WXP9"/>
<reference evidence="6" key="1">
    <citation type="journal article" date="2021" name="Mol. Ecol. Resour.">
        <title>Apolygus lucorum genome provides insights into omnivorousness and mesophyll feeding.</title>
        <authorList>
            <person name="Liu Y."/>
            <person name="Liu H."/>
            <person name="Wang H."/>
            <person name="Huang T."/>
            <person name="Liu B."/>
            <person name="Yang B."/>
            <person name="Yin L."/>
            <person name="Li B."/>
            <person name="Zhang Y."/>
            <person name="Zhang S."/>
            <person name="Jiang F."/>
            <person name="Zhang X."/>
            <person name="Ren Y."/>
            <person name="Wang B."/>
            <person name="Wang S."/>
            <person name="Lu Y."/>
            <person name="Wu K."/>
            <person name="Fan W."/>
            <person name="Wang G."/>
        </authorList>
    </citation>
    <scope>NUCLEOTIDE SEQUENCE</scope>
    <source>
        <strain evidence="6">12Hb</strain>
    </source>
</reference>
<dbReference type="Proteomes" id="UP000466442">
    <property type="component" value="Unassembled WGS sequence"/>
</dbReference>
<evidence type="ECO:0000256" key="4">
    <source>
        <dbReference type="SAM" id="Phobius"/>
    </source>
</evidence>
<dbReference type="GO" id="GO:0006508">
    <property type="term" value="P:proteolysis"/>
    <property type="evidence" value="ECO:0007669"/>
    <property type="project" value="InterPro"/>
</dbReference>
<dbReference type="GO" id="GO:0004252">
    <property type="term" value="F:serine-type endopeptidase activity"/>
    <property type="evidence" value="ECO:0007669"/>
    <property type="project" value="InterPro"/>
</dbReference>
<dbReference type="EMBL" id="WIXP02000013">
    <property type="protein sequence ID" value="KAF6200878.1"/>
    <property type="molecule type" value="Genomic_DNA"/>
</dbReference>
<feature type="region of interest" description="Disordered" evidence="3">
    <location>
        <begin position="278"/>
        <end position="315"/>
    </location>
</feature>
<feature type="region of interest" description="Disordered" evidence="3">
    <location>
        <begin position="580"/>
        <end position="645"/>
    </location>
</feature>
<dbReference type="PANTHER" id="PTHR24256">
    <property type="entry name" value="TRYPTASE-RELATED"/>
    <property type="match status" value="1"/>
</dbReference>
<feature type="compositionally biased region" description="Low complexity" evidence="3">
    <location>
        <begin position="929"/>
        <end position="959"/>
    </location>
</feature>
<protein>
    <recommendedName>
        <fullName evidence="5">Peptidase S1 domain-containing protein</fullName>
    </recommendedName>
</protein>
<dbReference type="Pfam" id="PF00089">
    <property type="entry name" value="Trypsin"/>
    <property type="match status" value="2"/>
</dbReference>
<evidence type="ECO:0000259" key="5">
    <source>
        <dbReference type="PROSITE" id="PS50240"/>
    </source>
</evidence>